<organism evidence="4 5">
    <name type="scientific">Hondaea fermentalgiana</name>
    <dbReference type="NCBI Taxonomy" id="2315210"/>
    <lineage>
        <taxon>Eukaryota</taxon>
        <taxon>Sar</taxon>
        <taxon>Stramenopiles</taxon>
        <taxon>Bigyra</taxon>
        <taxon>Labyrinthulomycetes</taxon>
        <taxon>Thraustochytrida</taxon>
        <taxon>Thraustochytriidae</taxon>
        <taxon>Hondaea</taxon>
    </lineage>
</organism>
<gene>
    <name evidence="4" type="ORF">FCC1311_067022</name>
</gene>
<feature type="compositionally biased region" description="Basic and acidic residues" evidence="1">
    <location>
        <begin position="68"/>
        <end position="83"/>
    </location>
</feature>
<dbReference type="OrthoDB" id="9970435at2759"/>
<feature type="transmembrane region" description="Helical" evidence="2">
    <location>
        <begin position="185"/>
        <end position="206"/>
    </location>
</feature>
<reference evidence="4 5" key="1">
    <citation type="submission" date="2017-12" db="EMBL/GenBank/DDBJ databases">
        <title>Sequencing, de novo assembly and annotation of complete genome of a new Thraustochytrid species, strain FCC1311.</title>
        <authorList>
            <person name="Sedici K."/>
            <person name="Godart F."/>
            <person name="Aiese Cigliano R."/>
            <person name="Sanseverino W."/>
            <person name="Barakat M."/>
            <person name="Ortet P."/>
            <person name="Marechal E."/>
            <person name="Cagnac O."/>
            <person name="Amato A."/>
        </authorList>
    </citation>
    <scope>NUCLEOTIDE SEQUENCE [LARGE SCALE GENOMIC DNA]</scope>
</reference>
<evidence type="ECO:0000256" key="2">
    <source>
        <dbReference type="SAM" id="Phobius"/>
    </source>
</evidence>
<feature type="transmembrane region" description="Helical" evidence="2">
    <location>
        <begin position="671"/>
        <end position="689"/>
    </location>
</feature>
<dbReference type="InParanoid" id="A0A2R5GPD5"/>
<dbReference type="AlphaFoldDB" id="A0A2R5GPD5"/>
<dbReference type="InterPro" id="IPR045096">
    <property type="entry name" value="EDR2-like"/>
</dbReference>
<feature type="transmembrane region" description="Helical" evidence="2">
    <location>
        <begin position="23"/>
        <end position="43"/>
    </location>
</feature>
<name>A0A2R5GPD5_9STRA</name>
<dbReference type="EMBL" id="BEYU01000076">
    <property type="protein sequence ID" value="GBG30483.1"/>
    <property type="molecule type" value="Genomic_DNA"/>
</dbReference>
<evidence type="ECO:0000313" key="5">
    <source>
        <dbReference type="Proteomes" id="UP000241890"/>
    </source>
</evidence>
<proteinExistence type="predicted"/>
<dbReference type="Proteomes" id="UP000241890">
    <property type="component" value="Unassembled WGS sequence"/>
</dbReference>
<dbReference type="Pfam" id="PF07059">
    <property type="entry name" value="EDR2_C"/>
    <property type="match status" value="1"/>
</dbReference>
<dbReference type="InterPro" id="IPR009769">
    <property type="entry name" value="EDR2_C"/>
</dbReference>
<feature type="domain" description="Protein ENHANCED DISEASE RESISTANCE 2 C-terminal" evidence="3">
    <location>
        <begin position="611"/>
        <end position="811"/>
    </location>
</feature>
<keyword evidence="2" id="KW-0472">Membrane</keyword>
<protein>
    <submittedName>
        <fullName evidence="4">Protein ENHANCED DISEASE RESISTANCE 2</fullName>
    </submittedName>
</protein>
<feature type="transmembrane region" description="Helical" evidence="2">
    <location>
        <begin position="321"/>
        <end position="342"/>
    </location>
</feature>
<feature type="transmembrane region" description="Helical" evidence="2">
    <location>
        <begin position="154"/>
        <end position="173"/>
    </location>
</feature>
<sequence>MVNFQLTSSDPGWRESVVYDEQFVRWQTGFLLTILASFISYCWTANYSDFMRAVRKHVHSAKQAAENPAHESQRERTDARRTDPTGAQMDVEAMAIQELDSEADAKTVGTASIIAGTVLQAAKLRPLRIFLFVLSFIIFVVMDFVALAVLPLALVVPTTMMIFIWAAVYRAVCQRAIELQTAAETALIAVLVGLAVGVAPKGLYIVHVSRVVNWNAKSIIYTAVFVGVCIFIWLWRRWRPNRSRNTEAVVSGVLSGILGGQSLVLLKLVAEICENAIFHSDNEFEGASAFVVVCMSVIASGMHLFSLHATLARLDEANIRLLVPVHRLALMGSASIGAAIYLEEWKVPETTPMHVGIYYGVALLGLALVCVYFALRSRREAIAETGKRLSLQEPGAVEDAQADPGADTGDENAATRPTSPSARSRTSSWWTLGRSANNPASINSAGAEETGDANDRDLHMFKMARARSQRLSSAVSADGIDIEGLTPRPSDADELALMDQTSSLVPKESSRPSLEPRPSDLSDLSSESFHSLMDLDEEEEAEHSSPRQPGAYRLSVSHTIEEENEGDHGDHAGEVIRYNDSYPIPENTMVFPQSLGTSKSYWLDAGRVPGVWNLRGPTYDQDRVKAPCDVARMNIAALEFSYAPDKPIQQASAAPNGFIARNHMGRADRPYMIVVNFAIPSLGNFVTYLTRRTDIKDEVFDEMLDKFISAEDDDYRNARFKLIPGVLEGSYFVRKAVGAKPALLCKKLKTTYYRGDNFFEISIDVGSSSIGSRVFAAIKGFASGLVLHLAVVLESKTRAELPERLMVGVDIFTPAMTPDLAPKPTETSLEPV</sequence>
<feature type="compositionally biased region" description="Low complexity" evidence="1">
    <location>
        <begin position="414"/>
        <end position="428"/>
    </location>
</feature>
<evidence type="ECO:0000256" key="1">
    <source>
        <dbReference type="SAM" id="MobiDB-lite"/>
    </source>
</evidence>
<feature type="transmembrane region" description="Helical" evidence="2">
    <location>
        <begin position="218"/>
        <end position="236"/>
    </location>
</feature>
<feature type="region of interest" description="Disordered" evidence="1">
    <location>
        <begin position="501"/>
        <end position="525"/>
    </location>
</feature>
<feature type="region of interest" description="Disordered" evidence="1">
    <location>
        <begin position="393"/>
        <end position="454"/>
    </location>
</feature>
<feature type="transmembrane region" description="Helical" evidence="2">
    <location>
        <begin position="248"/>
        <end position="269"/>
    </location>
</feature>
<feature type="region of interest" description="Disordered" evidence="1">
    <location>
        <begin position="61"/>
        <end position="84"/>
    </location>
</feature>
<keyword evidence="2" id="KW-0812">Transmembrane</keyword>
<dbReference type="PANTHER" id="PTHR12136:SF41">
    <property type="entry name" value="PLECKSTRIN HOMOLOGY (PH) AND LIPID-BINDING START DOMAINS-CONTAINING PROTEIN"/>
    <property type="match status" value="1"/>
</dbReference>
<feature type="transmembrane region" description="Helical" evidence="2">
    <location>
        <begin position="129"/>
        <end position="148"/>
    </location>
</feature>
<dbReference type="PANTHER" id="PTHR12136">
    <property type="entry name" value="ENHANCED DISEASE RESISTANCE-RELATED"/>
    <property type="match status" value="1"/>
</dbReference>
<feature type="transmembrane region" description="Helical" evidence="2">
    <location>
        <begin position="289"/>
        <end position="309"/>
    </location>
</feature>
<feature type="compositionally biased region" description="Polar residues" evidence="1">
    <location>
        <begin position="434"/>
        <end position="444"/>
    </location>
</feature>
<feature type="transmembrane region" description="Helical" evidence="2">
    <location>
        <begin position="357"/>
        <end position="375"/>
    </location>
</feature>
<evidence type="ECO:0000313" key="4">
    <source>
        <dbReference type="EMBL" id="GBG30483.1"/>
    </source>
</evidence>
<comment type="caution">
    <text evidence="4">The sequence shown here is derived from an EMBL/GenBank/DDBJ whole genome shotgun (WGS) entry which is preliminary data.</text>
</comment>
<accession>A0A2R5GPD5</accession>
<keyword evidence="5" id="KW-1185">Reference proteome</keyword>
<keyword evidence="2" id="KW-1133">Transmembrane helix</keyword>
<evidence type="ECO:0000259" key="3">
    <source>
        <dbReference type="Pfam" id="PF07059"/>
    </source>
</evidence>